<dbReference type="EMBL" id="JAACAK010000022">
    <property type="protein sequence ID" value="NIR74068.1"/>
    <property type="molecule type" value="Genomic_DNA"/>
</dbReference>
<organism evidence="7 8">
    <name type="scientific">Candidatus Kutchimonas denitrificans</name>
    <dbReference type="NCBI Taxonomy" id="3056748"/>
    <lineage>
        <taxon>Bacteria</taxon>
        <taxon>Pseudomonadati</taxon>
        <taxon>Gemmatimonadota</taxon>
        <taxon>Gemmatimonadia</taxon>
        <taxon>Candidatus Palauibacterales</taxon>
        <taxon>Candidatus Palauibacteraceae</taxon>
        <taxon>Candidatus Kutchimonas</taxon>
    </lineage>
</organism>
<evidence type="ECO:0000256" key="5">
    <source>
        <dbReference type="SAM" id="SignalP"/>
    </source>
</evidence>
<comment type="similarity">
    <text evidence="1">Belongs to the leucine-binding protein family.</text>
</comment>
<gene>
    <name evidence="7" type="ORF">GWO12_03000</name>
</gene>
<dbReference type="InterPro" id="IPR028082">
    <property type="entry name" value="Peripla_BP_I"/>
</dbReference>
<sequence length="378" mass="39543">MKRSTTARPAVLLGCATVLCLALGACGDSDATIIVGVAAPLEQALGVHTLRGAQLARDQINAAGGLRGKTLELLVVSDSADPRRAVGVAEEFLTDPRVVAVMGHSNSGAVLATAPIYERGLVAVSATATSPEISEAGEWIFRISPSDAVSAAGLARFALQRLGRRAVTFYANDAFGRGLRQAFGSAYTAGGGMLPGEYPYIEGETTDFEPFLLGARGARPDLIFVAGLDDGAARIIRQARELGLDAPVLGGDGLLGLVGRDSIFDGTYVLLFYHPATPDSANREFVAAYQAAFGVAPDAWAALAYDATMLIAQAIEEVGADREKIRRYLDRVGSERDAFMGVSGEIGFDENGDPREKDVKVGRIAGPGIELVSPEDGT</sequence>
<comment type="caution">
    <text evidence="7">The sequence shown here is derived from an EMBL/GenBank/DDBJ whole genome shotgun (WGS) entry which is preliminary data.</text>
</comment>
<dbReference type="PANTHER" id="PTHR30483:SF6">
    <property type="entry name" value="PERIPLASMIC BINDING PROTEIN OF ABC TRANSPORTER FOR NATURAL AMINO ACIDS"/>
    <property type="match status" value="1"/>
</dbReference>
<evidence type="ECO:0000256" key="1">
    <source>
        <dbReference type="ARBA" id="ARBA00010062"/>
    </source>
</evidence>
<dbReference type="Gene3D" id="3.40.50.2300">
    <property type="match status" value="2"/>
</dbReference>
<dbReference type="PRINTS" id="PR00337">
    <property type="entry name" value="LEUILEVALBP"/>
</dbReference>
<accession>A0AAE4Z6T3</accession>
<evidence type="ECO:0000256" key="4">
    <source>
        <dbReference type="ARBA" id="ARBA00022970"/>
    </source>
</evidence>
<dbReference type="InterPro" id="IPR000709">
    <property type="entry name" value="Leu_Ile_Val-bd"/>
</dbReference>
<dbReference type="InterPro" id="IPR051010">
    <property type="entry name" value="BCAA_transport"/>
</dbReference>
<keyword evidence="2" id="KW-0813">Transport</keyword>
<evidence type="ECO:0000256" key="2">
    <source>
        <dbReference type="ARBA" id="ARBA00022448"/>
    </source>
</evidence>
<evidence type="ECO:0000313" key="8">
    <source>
        <dbReference type="Proteomes" id="UP000702544"/>
    </source>
</evidence>
<dbReference type="InterPro" id="IPR028081">
    <property type="entry name" value="Leu-bd"/>
</dbReference>
<dbReference type="PANTHER" id="PTHR30483">
    <property type="entry name" value="LEUCINE-SPECIFIC-BINDING PROTEIN"/>
    <property type="match status" value="1"/>
</dbReference>
<dbReference type="Proteomes" id="UP000702544">
    <property type="component" value="Unassembled WGS sequence"/>
</dbReference>
<dbReference type="AlphaFoldDB" id="A0AAE4Z6T3"/>
<evidence type="ECO:0000259" key="6">
    <source>
        <dbReference type="Pfam" id="PF13458"/>
    </source>
</evidence>
<keyword evidence="3 5" id="KW-0732">Signal</keyword>
<name>A0AAE4Z6T3_9BACT</name>
<feature type="signal peptide" evidence="5">
    <location>
        <begin position="1"/>
        <end position="27"/>
    </location>
</feature>
<proteinExistence type="inferred from homology"/>
<protein>
    <submittedName>
        <fullName evidence="7">ABC transporter substrate-binding protein</fullName>
    </submittedName>
</protein>
<dbReference type="PROSITE" id="PS51257">
    <property type="entry name" value="PROKAR_LIPOPROTEIN"/>
    <property type="match status" value="1"/>
</dbReference>
<evidence type="ECO:0000313" key="7">
    <source>
        <dbReference type="EMBL" id="NIR74068.1"/>
    </source>
</evidence>
<dbReference type="SUPFAM" id="SSF53822">
    <property type="entry name" value="Periplasmic binding protein-like I"/>
    <property type="match status" value="1"/>
</dbReference>
<feature type="chain" id="PRO_5042095003" evidence="5">
    <location>
        <begin position="28"/>
        <end position="378"/>
    </location>
</feature>
<evidence type="ECO:0000256" key="3">
    <source>
        <dbReference type="ARBA" id="ARBA00022729"/>
    </source>
</evidence>
<reference evidence="7 8" key="1">
    <citation type="submission" date="2020-01" db="EMBL/GenBank/DDBJ databases">
        <title>Genomes assembled from Gulf of Kutch pelagic sediment metagenomes.</title>
        <authorList>
            <person name="Chandrashekar M."/>
            <person name="Mahajan M.S."/>
            <person name="Dave K.J."/>
            <person name="Vatsa P."/>
            <person name="Nathani N.M."/>
        </authorList>
    </citation>
    <scope>NUCLEOTIDE SEQUENCE [LARGE SCALE GENOMIC DNA]</scope>
    <source>
        <strain evidence="7">KS3-K002</strain>
    </source>
</reference>
<dbReference type="Pfam" id="PF13458">
    <property type="entry name" value="Peripla_BP_6"/>
    <property type="match status" value="1"/>
</dbReference>
<feature type="domain" description="Leucine-binding protein" evidence="6">
    <location>
        <begin position="44"/>
        <end position="363"/>
    </location>
</feature>
<dbReference type="GO" id="GO:0006865">
    <property type="term" value="P:amino acid transport"/>
    <property type="evidence" value="ECO:0007669"/>
    <property type="project" value="UniProtKB-KW"/>
</dbReference>
<keyword evidence="4" id="KW-0029">Amino-acid transport</keyword>